<organism evidence="1 2">
    <name type="scientific">Pyronema omphalodes (strain CBS 100304)</name>
    <name type="common">Pyronema confluens</name>
    <dbReference type="NCBI Taxonomy" id="1076935"/>
    <lineage>
        <taxon>Eukaryota</taxon>
        <taxon>Fungi</taxon>
        <taxon>Dikarya</taxon>
        <taxon>Ascomycota</taxon>
        <taxon>Pezizomycotina</taxon>
        <taxon>Pezizomycetes</taxon>
        <taxon>Pezizales</taxon>
        <taxon>Pyronemataceae</taxon>
        <taxon>Pyronema</taxon>
    </lineage>
</organism>
<dbReference type="eggNOG" id="ENOG502SXBZ">
    <property type="taxonomic scope" value="Eukaryota"/>
</dbReference>
<dbReference type="OMA" id="AISTWEN"/>
<dbReference type="Proteomes" id="UP000018144">
    <property type="component" value="Unassembled WGS sequence"/>
</dbReference>
<sequence>MHTTMEKPRLLFTFGPTQDSFFISSGTSMSWNNLPPELDYILRTRASEVVSLSLGERGSFYCRYVSKHSRNEYTVSAALPTTLSFLLKSWFSNPYERPHISLGPQGSYFFQTAAISTWENLPMRLEKLLDELREEPEVALHPKSLSLGVGDEFVFLTGEEGEVPLWDGVDEELSHRLTGEDDGDRVASVSLSMVTTGDYFVVFEDGSVFYSVPESVVPVVERVMGVYHKALTAYEAKLAAEERAYAYEMESTVTESEIGSPIMNGSLDLPDGILGWDEEIIRRFVEKAVKGKGSPRDAVYIDSWSRRDHEYNGRQFVGRSEVDLTGMEGRGLGLVARGFRD</sequence>
<evidence type="ECO:0000313" key="1">
    <source>
        <dbReference type="EMBL" id="CCX10888.1"/>
    </source>
</evidence>
<dbReference type="AlphaFoldDB" id="U4LAM0"/>
<gene>
    <name evidence="1" type="ORF">PCON_10482</name>
</gene>
<dbReference type="EMBL" id="HF935572">
    <property type="protein sequence ID" value="CCX10888.1"/>
    <property type="molecule type" value="Genomic_DNA"/>
</dbReference>
<keyword evidence="2" id="KW-1185">Reference proteome</keyword>
<evidence type="ECO:0000313" key="2">
    <source>
        <dbReference type="Proteomes" id="UP000018144"/>
    </source>
</evidence>
<accession>U4LAM0</accession>
<name>U4LAM0_PYROM</name>
<protein>
    <submittedName>
        <fullName evidence="1">Uncharacterized protein</fullName>
    </submittedName>
</protein>
<reference evidence="1 2" key="1">
    <citation type="journal article" date="2013" name="PLoS Genet.">
        <title>The genome and development-dependent transcriptomes of Pyronema confluens: a window into fungal evolution.</title>
        <authorList>
            <person name="Traeger S."/>
            <person name="Altegoer F."/>
            <person name="Freitag M."/>
            <person name="Gabaldon T."/>
            <person name="Kempken F."/>
            <person name="Kumar A."/>
            <person name="Marcet-Houben M."/>
            <person name="Poggeler S."/>
            <person name="Stajich J.E."/>
            <person name="Nowrousian M."/>
        </authorList>
    </citation>
    <scope>NUCLEOTIDE SEQUENCE [LARGE SCALE GENOMIC DNA]</scope>
    <source>
        <strain evidence="2">CBS 100304</strain>
        <tissue evidence="1">Vegetative mycelium</tissue>
    </source>
</reference>
<proteinExistence type="predicted"/>
<dbReference type="OrthoDB" id="5281636at2759"/>